<dbReference type="Pfam" id="PF00155">
    <property type="entry name" value="Aminotran_1_2"/>
    <property type="match status" value="1"/>
</dbReference>
<evidence type="ECO:0000259" key="4">
    <source>
        <dbReference type="Pfam" id="PF00155"/>
    </source>
</evidence>
<dbReference type="GO" id="GO:0030170">
    <property type="term" value="F:pyridoxal phosphate binding"/>
    <property type="evidence" value="ECO:0007669"/>
    <property type="project" value="InterPro"/>
</dbReference>
<proteinExistence type="predicted"/>
<dbReference type="InterPro" id="IPR004839">
    <property type="entry name" value="Aminotransferase_I/II_large"/>
</dbReference>
<dbReference type="InterPro" id="IPR015422">
    <property type="entry name" value="PyrdxlP-dep_Trfase_small"/>
</dbReference>
<comment type="cofactor">
    <cofactor evidence="1">
        <name>pyridoxal 5'-phosphate</name>
        <dbReference type="ChEBI" id="CHEBI:597326"/>
    </cofactor>
</comment>
<dbReference type="Gene3D" id="3.40.640.10">
    <property type="entry name" value="Type I PLP-dependent aspartate aminotransferase-like (Major domain)"/>
    <property type="match status" value="1"/>
</dbReference>
<dbReference type="SUPFAM" id="SSF53383">
    <property type="entry name" value="PLP-dependent transferases"/>
    <property type="match status" value="1"/>
</dbReference>
<dbReference type="PANTHER" id="PTHR13693:SF100">
    <property type="entry name" value="8-AMINO-7-OXONONANOATE SYNTHASE"/>
    <property type="match status" value="1"/>
</dbReference>
<evidence type="ECO:0000256" key="3">
    <source>
        <dbReference type="ARBA" id="ARBA00022898"/>
    </source>
</evidence>
<dbReference type="InterPro" id="IPR015424">
    <property type="entry name" value="PyrdxlP-dep_Trfase"/>
</dbReference>
<evidence type="ECO:0000313" key="5">
    <source>
        <dbReference type="EMBL" id="MCW8348493.1"/>
    </source>
</evidence>
<evidence type="ECO:0000313" key="6">
    <source>
        <dbReference type="Proteomes" id="UP001155587"/>
    </source>
</evidence>
<dbReference type="GO" id="GO:0009102">
    <property type="term" value="P:biotin biosynthetic process"/>
    <property type="evidence" value="ECO:0007669"/>
    <property type="project" value="TreeGrafter"/>
</dbReference>
<dbReference type="Gene3D" id="3.90.1150.10">
    <property type="entry name" value="Aspartate Aminotransferase, domain 1"/>
    <property type="match status" value="1"/>
</dbReference>
<keyword evidence="3" id="KW-0663">Pyridoxal phosphate</keyword>
<organism evidence="5 6">
    <name type="scientific">Vibrio qingdaonensis</name>
    <dbReference type="NCBI Taxonomy" id="2829491"/>
    <lineage>
        <taxon>Bacteria</taxon>
        <taxon>Pseudomonadati</taxon>
        <taxon>Pseudomonadota</taxon>
        <taxon>Gammaproteobacteria</taxon>
        <taxon>Vibrionales</taxon>
        <taxon>Vibrionaceae</taxon>
        <taxon>Vibrio</taxon>
    </lineage>
</organism>
<gene>
    <name evidence="5" type="primary">cqsA</name>
    <name evidence="5" type="ORF">MD535_21135</name>
</gene>
<dbReference type="NCBIfam" id="NF005526">
    <property type="entry name" value="PRK07179.1"/>
    <property type="match status" value="1"/>
</dbReference>
<evidence type="ECO:0000256" key="2">
    <source>
        <dbReference type="ARBA" id="ARBA00022679"/>
    </source>
</evidence>
<dbReference type="AlphaFoldDB" id="A0A9X3CRU3"/>
<sequence length="393" mass="43579">MHLTQIKKALPDFITQKHDFFIEDRIHSNADKKPIICGMQPKAGDVVMQTNDYLSLNSNETIKNAHIRAIQENDESLLMSGVFLLGSDKNPAFETKLAQLTGFESCLVSQSGWTANVNLLQAICNKDTNVYIDFFAHASLWEGARIAGAKLHPFMHNNTRHLARQIKRNGPGIILVDSIYSTTGTIAPLVDLVSISYEQECALVVDESHSLGTHGPKGAGLVAELGLTAHVDFITASLAKTFSYRAGAILANKKTAYCIPMVAYPAIFSSAMLPYEMKRLDTTLDVIVKSDERRATLQSSAEYLNRALRKIGFDIRSESQIFGLDTGDAPNTLKIRNFFESHGIFGSIFCPPATPNGKHILRFSINAEHTREELDRVIHVCQQAWDNPELIFD</sequence>
<dbReference type="EMBL" id="JAKRRY010000039">
    <property type="protein sequence ID" value="MCW8348493.1"/>
    <property type="molecule type" value="Genomic_DNA"/>
</dbReference>
<protein>
    <submittedName>
        <fullName evidence="5">Quorum-sensing autoinducer CAI-1 synthase</fullName>
    </submittedName>
</protein>
<comment type="caution">
    <text evidence="5">The sequence shown here is derived from an EMBL/GenBank/DDBJ whole genome shotgun (WGS) entry which is preliminary data.</text>
</comment>
<feature type="domain" description="Aminotransferase class I/classII large" evidence="4">
    <location>
        <begin position="49"/>
        <end position="379"/>
    </location>
</feature>
<dbReference type="Proteomes" id="UP001155587">
    <property type="component" value="Unassembled WGS sequence"/>
</dbReference>
<name>A0A9X3CRU3_9VIBR</name>
<dbReference type="InterPro" id="IPR050087">
    <property type="entry name" value="AON_synthase_class-II"/>
</dbReference>
<accession>A0A9X3CRU3</accession>
<dbReference type="PANTHER" id="PTHR13693">
    <property type="entry name" value="CLASS II AMINOTRANSFERASE/8-AMINO-7-OXONONANOATE SYNTHASE"/>
    <property type="match status" value="1"/>
</dbReference>
<keyword evidence="6" id="KW-1185">Reference proteome</keyword>
<evidence type="ECO:0000256" key="1">
    <source>
        <dbReference type="ARBA" id="ARBA00001933"/>
    </source>
</evidence>
<dbReference type="RefSeq" id="WP_265677011.1">
    <property type="nucleotide sequence ID" value="NZ_JAKRRY010000039.1"/>
</dbReference>
<dbReference type="InterPro" id="IPR015421">
    <property type="entry name" value="PyrdxlP-dep_Trfase_major"/>
</dbReference>
<reference evidence="5" key="1">
    <citation type="submission" date="2022-02" db="EMBL/GenBank/DDBJ databases">
        <title>Vibrio sp. nov, a new bacterium isolated from seawater.</title>
        <authorList>
            <person name="Yuan Y."/>
        </authorList>
    </citation>
    <scope>NUCLEOTIDE SEQUENCE</scope>
    <source>
        <strain evidence="5">ZSDZ65</strain>
    </source>
</reference>
<keyword evidence="2" id="KW-0808">Transferase</keyword>
<dbReference type="GO" id="GO:0008710">
    <property type="term" value="F:8-amino-7-oxononanoate synthase activity"/>
    <property type="evidence" value="ECO:0007669"/>
    <property type="project" value="TreeGrafter"/>
</dbReference>